<dbReference type="PANTHER" id="PTHR32114:SF2">
    <property type="entry name" value="ABC TRANSPORTER ABCH.3"/>
    <property type="match status" value="1"/>
</dbReference>
<feature type="coiled-coil region" evidence="1">
    <location>
        <begin position="883"/>
        <end position="978"/>
    </location>
</feature>
<comment type="caution">
    <text evidence="2">The sequence shown here is derived from an EMBL/GenBank/DDBJ whole genome shotgun (WGS) entry which is preliminary data.</text>
</comment>
<evidence type="ECO:0000313" key="2">
    <source>
        <dbReference type="EMBL" id="NME68625.1"/>
    </source>
</evidence>
<dbReference type="EMBL" id="JABANE010000026">
    <property type="protein sequence ID" value="NME68625.1"/>
    <property type="molecule type" value="Genomic_DNA"/>
</dbReference>
<dbReference type="PANTHER" id="PTHR32114">
    <property type="entry name" value="ABC TRANSPORTER ABCH.3"/>
    <property type="match status" value="1"/>
</dbReference>
<feature type="coiled-coil region" evidence="1">
    <location>
        <begin position="445"/>
        <end position="547"/>
    </location>
</feature>
<name>A0A7X9RTK8_9BACT</name>
<keyword evidence="1" id="KW-0175">Coiled coil</keyword>
<sequence length="1223" mass="140702">MKILKIELQNINSLKSETPIVIDFEDSAFLDTNLFAITGKTGSGKSTILDAITIALYGKVARLNKTSIYEVVSKGSIAGYTRVTFENEGIIYSAFRSMSILTKTFKVRKKPVDEYELSIQSGERKGEIVASSKTEMTNEIKNIVKLSFEQFCKSVLIAQGDFASFLNASEVKKGELLQEITGEDIYKQIGYEVQNRVSAEKIKLEKLKAKVNTDHLLSDHDKKKLEERVLLLPALELELNQKIKKTTEKVAVFEEQKEMKSEEEVLETSFEAFKEKKENNQTLLVQLSEVEKLAPVFQKINLLERSENQHQEKKLRSSELSKSITLAQGNLQKYNALFKESFQDLEETKLDVEKWKPIYQKAEKIENEIEAENKSLQKSKLSFEKKKAQVEIKEKELQTLSESITALEKRVSIGEEYVLENEKYKELEHHFEEWSVISLDWKNAIDQKIKNSEKLKTAAETLEDVSLKLEEKSNLQLQEKKQFESLENQADRYEEVEKDILEELEVLDVQKSNKNALENALKVAQSYERLKKEILDTEKVIEECLEQKTLVTNDILKVSEGKKIAKQSLDDQFKILSLQKEILSFEKEREKLVEGEACKLCGSKEHPFVEEYKDISLIQTEESELVKREKELAEITKEEQGLILEETRLIESIKNKESDLIKLKENLAENEISFETLQLDFSINASSGMNDDLEIILQSIKTKTQKIEDLKIEKEAISKSVKEAKSLQEKLQLNALEISKLSEQKNHLNQSTEILEVEIKSLSETIEKSKTKIKVQLEKYNYEINEYSDWVLTFNDFKTKCKNYLDALEKLKKLKSEVESYQVLEKEKQTVLVTDQNECIKIEEELNGIFLKIDELKKNRGKILSWEINLQEENKRFEDLLQLKTIQKEKSEKEKVAEEKELKGLEAKQEITQKDINVLTSEINELELSINEWLKSSDFENISEIKSKAISEEELKDLRAIKDEITREEIQLKERQRAFDEKRTIISNKLADIHEKEDDLVLQLEDDKKMLASILEEKGEAKATLEKDQLLRNDQTELVEKIGVQEVEYLRWSRLKSALGGTNDSFNKFAQHLTLKNLLILANRHLSKMNKRYTLNLKPIEFGANAIPKSFLTFEMIDHHLADMHRSVDTASGGEKFMISLSLALGLSDLSSKNVQIDSLFIDEGFGTLDETTLEDVIYALNTLQTDGKMIGVISHVKTLNERLGTQINVTKHSGGISTVNIT</sequence>
<gene>
    <name evidence="2" type="ORF">HHU12_11695</name>
</gene>
<evidence type="ECO:0000256" key="1">
    <source>
        <dbReference type="SAM" id="Coils"/>
    </source>
</evidence>
<dbReference type="RefSeq" id="WP_169656926.1">
    <property type="nucleotide sequence ID" value="NZ_JABANE010000026.1"/>
</dbReference>
<keyword evidence="3" id="KW-1185">Reference proteome</keyword>
<evidence type="ECO:0000313" key="3">
    <source>
        <dbReference type="Proteomes" id="UP000576082"/>
    </source>
</evidence>
<accession>A0A7X9RTK8</accession>
<protein>
    <submittedName>
        <fullName evidence="2">AAA family ATPase</fullName>
    </submittedName>
</protein>
<feature type="coiled-coil region" evidence="1">
    <location>
        <begin position="236"/>
        <end position="263"/>
    </location>
</feature>
<dbReference type="AlphaFoldDB" id="A0A7X9RTK8"/>
<organism evidence="2 3">
    <name type="scientific">Flammeovirga aprica JL-4</name>
    <dbReference type="NCBI Taxonomy" id="694437"/>
    <lineage>
        <taxon>Bacteria</taxon>
        <taxon>Pseudomonadati</taxon>
        <taxon>Bacteroidota</taxon>
        <taxon>Cytophagia</taxon>
        <taxon>Cytophagales</taxon>
        <taxon>Flammeovirgaceae</taxon>
        <taxon>Flammeovirga</taxon>
    </lineage>
</organism>
<dbReference type="InterPro" id="IPR027417">
    <property type="entry name" value="P-loop_NTPase"/>
</dbReference>
<reference evidence="2 3" key="1">
    <citation type="submission" date="2020-04" db="EMBL/GenBank/DDBJ databases">
        <title>Flammeovirga sp. SR4, a novel species isolated from seawater.</title>
        <authorList>
            <person name="Wang X."/>
        </authorList>
    </citation>
    <scope>NUCLEOTIDE SEQUENCE [LARGE SCALE GENOMIC DNA]</scope>
    <source>
        <strain evidence="2 3">ATCC 23126</strain>
    </source>
</reference>
<feature type="coiled-coil region" evidence="1">
    <location>
        <begin position="618"/>
        <end position="673"/>
    </location>
</feature>
<feature type="coiled-coil region" evidence="1">
    <location>
        <begin position="700"/>
        <end position="772"/>
    </location>
</feature>
<dbReference type="Pfam" id="PF13558">
    <property type="entry name" value="SbcC_Walker_B"/>
    <property type="match status" value="1"/>
</dbReference>
<dbReference type="Proteomes" id="UP000576082">
    <property type="component" value="Unassembled WGS sequence"/>
</dbReference>
<proteinExistence type="predicted"/>
<dbReference type="Pfam" id="PF13555">
    <property type="entry name" value="AAA_29"/>
    <property type="match status" value="1"/>
</dbReference>
<feature type="coiled-coil region" evidence="1">
    <location>
        <begin position="359"/>
        <end position="410"/>
    </location>
</feature>
<dbReference type="SUPFAM" id="SSF52540">
    <property type="entry name" value="P-loop containing nucleoside triphosphate hydrolases"/>
    <property type="match status" value="1"/>
</dbReference>
<dbReference type="Gene3D" id="3.40.50.300">
    <property type="entry name" value="P-loop containing nucleotide triphosphate hydrolases"/>
    <property type="match status" value="2"/>
</dbReference>